<proteinExistence type="predicted"/>
<dbReference type="InterPro" id="IPR000620">
    <property type="entry name" value="EamA_dom"/>
</dbReference>
<feature type="transmembrane region" description="Helical" evidence="1">
    <location>
        <begin position="148"/>
        <end position="166"/>
    </location>
</feature>
<feature type="transmembrane region" description="Helical" evidence="1">
    <location>
        <begin position="245"/>
        <end position="264"/>
    </location>
</feature>
<feature type="transmembrane region" description="Helical" evidence="1">
    <location>
        <begin position="6"/>
        <end position="26"/>
    </location>
</feature>
<dbReference type="InterPro" id="IPR037185">
    <property type="entry name" value="EmrE-like"/>
</dbReference>
<feature type="transmembrane region" description="Helical" evidence="1">
    <location>
        <begin position="178"/>
        <end position="197"/>
    </location>
</feature>
<dbReference type="SUPFAM" id="SSF103481">
    <property type="entry name" value="Multidrug resistance efflux transporter EmrE"/>
    <property type="match status" value="1"/>
</dbReference>
<comment type="caution">
    <text evidence="3">The sequence shown here is derived from an EMBL/GenBank/DDBJ whole genome shotgun (WGS) entry which is preliminary data.</text>
</comment>
<dbReference type="STRING" id="1798543.A2898_02280"/>
<reference evidence="3 4" key="1">
    <citation type="journal article" date="2016" name="Nat. Commun.">
        <title>Thousands of microbial genomes shed light on interconnected biogeochemical processes in an aquifer system.</title>
        <authorList>
            <person name="Anantharaman K."/>
            <person name="Brown C.T."/>
            <person name="Hug L.A."/>
            <person name="Sharon I."/>
            <person name="Castelle C.J."/>
            <person name="Probst A.J."/>
            <person name="Thomas B.C."/>
            <person name="Singh A."/>
            <person name="Wilkins M.J."/>
            <person name="Karaoz U."/>
            <person name="Brodie E.L."/>
            <person name="Williams K.H."/>
            <person name="Hubbard S.S."/>
            <person name="Banfield J.F."/>
        </authorList>
    </citation>
    <scope>NUCLEOTIDE SEQUENCE [LARGE SCALE GENOMIC DNA]</scope>
</reference>
<dbReference type="Proteomes" id="UP000179164">
    <property type="component" value="Unassembled WGS sequence"/>
</dbReference>
<evidence type="ECO:0000256" key="1">
    <source>
        <dbReference type="SAM" id="Phobius"/>
    </source>
</evidence>
<feature type="transmembrane region" description="Helical" evidence="1">
    <location>
        <begin position="64"/>
        <end position="82"/>
    </location>
</feature>
<sequence>MNQGLFLAVAAGFLWSVTNIIDKVVLSRLIKHPALVMLASWIVSLVAGLVTLPRSNEWPVGVDWWWMALSGFLYMLGMLWYFIALKREEPSRVIPLYALAIVFLTILSAVFLDEVFSFRTYIGIGLVVVATIVIVSRRNFLEAFRSKALGIMVLSTLAYAVSYVAMKHLLGTYSDMEVFSIQHIFTGIFGLVVMAFYSSEIRSAYHEARKRHLSIVALSEILGVAGGYLFIAASAVWFVTLVETVMSIQYVFVFLWSFLISRFWPSLSTEEMTPRIIVQKIAAIAMIIGGVALLTL</sequence>
<keyword evidence="1" id="KW-0472">Membrane</keyword>
<keyword evidence="1" id="KW-0812">Transmembrane</keyword>
<dbReference type="Pfam" id="PF00892">
    <property type="entry name" value="EamA"/>
    <property type="match status" value="1"/>
</dbReference>
<dbReference type="PANTHER" id="PTHR22911:SF137">
    <property type="entry name" value="SOLUTE CARRIER FAMILY 35 MEMBER G2-RELATED"/>
    <property type="match status" value="1"/>
</dbReference>
<evidence type="ECO:0000313" key="3">
    <source>
        <dbReference type="EMBL" id="OGY83086.1"/>
    </source>
</evidence>
<feature type="transmembrane region" description="Helical" evidence="1">
    <location>
        <begin position="33"/>
        <end position="52"/>
    </location>
</feature>
<dbReference type="EMBL" id="MHKE01000015">
    <property type="protein sequence ID" value="OGY83086.1"/>
    <property type="molecule type" value="Genomic_DNA"/>
</dbReference>
<feature type="domain" description="EamA" evidence="2">
    <location>
        <begin position="4"/>
        <end position="135"/>
    </location>
</feature>
<evidence type="ECO:0000259" key="2">
    <source>
        <dbReference type="Pfam" id="PF00892"/>
    </source>
</evidence>
<name>A0A1G2B2Z8_9BACT</name>
<keyword evidence="1" id="KW-1133">Transmembrane helix</keyword>
<dbReference type="GO" id="GO:0016020">
    <property type="term" value="C:membrane"/>
    <property type="evidence" value="ECO:0007669"/>
    <property type="project" value="InterPro"/>
</dbReference>
<gene>
    <name evidence="3" type="ORF">A2898_02280</name>
</gene>
<feature type="transmembrane region" description="Helical" evidence="1">
    <location>
        <begin position="217"/>
        <end position="239"/>
    </location>
</feature>
<protein>
    <recommendedName>
        <fullName evidence="2">EamA domain-containing protein</fullName>
    </recommendedName>
</protein>
<feature type="transmembrane region" description="Helical" evidence="1">
    <location>
        <begin position="118"/>
        <end position="136"/>
    </location>
</feature>
<feature type="transmembrane region" description="Helical" evidence="1">
    <location>
        <begin position="276"/>
        <end position="295"/>
    </location>
</feature>
<evidence type="ECO:0000313" key="4">
    <source>
        <dbReference type="Proteomes" id="UP000179164"/>
    </source>
</evidence>
<dbReference type="PANTHER" id="PTHR22911">
    <property type="entry name" value="ACYL-MALONYL CONDENSING ENZYME-RELATED"/>
    <property type="match status" value="1"/>
</dbReference>
<dbReference type="AlphaFoldDB" id="A0A1G2B2Z8"/>
<feature type="transmembrane region" description="Helical" evidence="1">
    <location>
        <begin position="94"/>
        <end position="112"/>
    </location>
</feature>
<accession>A0A1G2B2Z8</accession>
<organism evidence="3 4">
    <name type="scientific">Candidatus Kerfeldbacteria bacterium RIFCSPLOWO2_01_FULL_48_11</name>
    <dbReference type="NCBI Taxonomy" id="1798543"/>
    <lineage>
        <taxon>Bacteria</taxon>
        <taxon>Candidatus Kerfeldiibacteriota</taxon>
    </lineage>
</organism>
<dbReference type="Gene3D" id="1.10.3730.20">
    <property type="match status" value="1"/>
</dbReference>